<proteinExistence type="predicted"/>
<gene>
    <name evidence="1" type="ORF">S01H1_00428</name>
</gene>
<dbReference type="AlphaFoldDB" id="X0RV30"/>
<reference evidence="1" key="1">
    <citation type="journal article" date="2014" name="Front. Microbiol.">
        <title>High frequency of phylogenetically diverse reductive dehalogenase-homologous genes in deep subseafloor sedimentary metagenomes.</title>
        <authorList>
            <person name="Kawai M."/>
            <person name="Futagami T."/>
            <person name="Toyoda A."/>
            <person name="Takaki Y."/>
            <person name="Nishi S."/>
            <person name="Hori S."/>
            <person name="Arai W."/>
            <person name="Tsubouchi T."/>
            <person name="Morono Y."/>
            <person name="Uchiyama I."/>
            <person name="Ito T."/>
            <person name="Fujiyama A."/>
            <person name="Inagaki F."/>
            <person name="Takami H."/>
        </authorList>
    </citation>
    <scope>NUCLEOTIDE SEQUENCE</scope>
    <source>
        <strain evidence="1">Expedition CK06-06</strain>
    </source>
</reference>
<organism evidence="1">
    <name type="scientific">marine sediment metagenome</name>
    <dbReference type="NCBI Taxonomy" id="412755"/>
    <lineage>
        <taxon>unclassified sequences</taxon>
        <taxon>metagenomes</taxon>
        <taxon>ecological metagenomes</taxon>
    </lineage>
</organism>
<sequence>MGVRIMRFLLGFILGLCAGATVALLVAPQPGNIMRQMIAYQARERWRARQERQAERL</sequence>
<accession>X0RV30</accession>
<protein>
    <recommendedName>
        <fullName evidence="2">YtxH domain-containing protein</fullName>
    </recommendedName>
</protein>
<dbReference type="EMBL" id="BARS01000149">
    <property type="protein sequence ID" value="GAF72689.1"/>
    <property type="molecule type" value="Genomic_DNA"/>
</dbReference>
<name>X0RV30_9ZZZZ</name>
<comment type="caution">
    <text evidence="1">The sequence shown here is derived from an EMBL/GenBank/DDBJ whole genome shotgun (WGS) entry which is preliminary data.</text>
</comment>
<evidence type="ECO:0008006" key="2">
    <source>
        <dbReference type="Google" id="ProtNLM"/>
    </source>
</evidence>
<evidence type="ECO:0000313" key="1">
    <source>
        <dbReference type="EMBL" id="GAF72689.1"/>
    </source>
</evidence>